<protein>
    <submittedName>
        <fullName evidence="3">AB hydrolase superfamily protein</fullName>
    </submittedName>
</protein>
<sequence>MAMTEADRKRMGKPHAELIAALQKAPFPDLSNGNPDASVQDIRHNRASHLAKLRHLYPIPGPISDEVHESEYQIPVRDGSTIRVRVYVPTKSTLPIDQRPLIIMFHEGGWRMGDLTDEDLNCRMFSRDLGAVCVNVEYRLAPEYRFPHGVNDAYDSVKWCAAEASPSSNILPCDPAKGFLVGGASAGGNFAAIMCQIARDESLSPPLTGQYLCVPALCSQSVAPEGWKAHMRSRDESADDPVLQLRPNRDQERLEVLRVEADNPLYSPLLHKDLTRLPPAFFQLGGLDPLRDEALVYAEILKENNTPTSVQVYDGFGHMFWTNWPTMERSKQFVQDTLEGVKWLLSGPVTSTT</sequence>
<reference evidence="3" key="2">
    <citation type="journal article" date="2022" name="Microb. Genom.">
        <title>A chromosome-scale genome assembly of the tomato pathogen Cladosporium fulvum reveals a compartmentalized genome architecture and the presence of a dispensable chromosome.</title>
        <authorList>
            <person name="Zaccaron A.Z."/>
            <person name="Chen L.H."/>
            <person name="Samaras A."/>
            <person name="Stergiopoulos I."/>
        </authorList>
    </citation>
    <scope>NUCLEOTIDE SEQUENCE</scope>
    <source>
        <strain evidence="3">Race5_Kim</strain>
    </source>
</reference>
<dbReference type="Proteomes" id="UP000756132">
    <property type="component" value="Chromosome 12"/>
</dbReference>
<feature type="domain" description="Alpha/beta hydrolase fold-3" evidence="2">
    <location>
        <begin position="102"/>
        <end position="321"/>
    </location>
</feature>
<dbReference type="EMBL" id="CP090174">
    <property type="protein sequence ID" value="UJO24253.1"/>
    <property type="molecule type" value="Genomic_DNA"/>
</dbReference>
<keyword evidence="4" id="KW-1185">Reference proteome</keyword>
<dbReference type="AlphaFoldDB" id="A0A9Q8PKR0"/>
<dbReference type="GO" id="GO:0016787">
    <property type="term" value="F:hydrolase activity"/>
    <property type="evidence" value="ECO:0007669"/>
    <property type="project" value="UniProtKB-KW"/>
</dbReference>
<dbReference type="RefSeq" id="XP_047768619.1">
    <property type="nucleotide sequence ID" value="XM_047913174.1"/>
</dbReference>
<dbReference type="PANTHER" id="PTHR48081:SF8">
    <property type="entry name" value="ALPHA_BETA HYDROLASE FOLD-3 DOMAIN-CONTAINING PROTEIN-RELATED"/>
    <property type="match status" value="1"/>
</dbReference>
<dbReference type="InterPro" id="IPR029058">
    <property type="entry name" value="AB_hydrolase_fold"/>
</dbReference>
<dbReference type="GeneID" id="71993904"/>
<dbReference type="InterPro" id="IPR050300">
    <property type="entry name" value="GDXG_lipolytic_enzyme"/>
</dbReference>
<dbReference type="KEGG" id="ffu:CLAFUR5_14026"/>
<name>A0A9Q8PKR0_PASFU</name>
<dbReference type="SUPFAM" id="SSF53474">
    <property type="entry name" value="alpha/beta-Hydrolases"/>
    <property type="match status" value="1"/>
</dbReference>
<dbReference type="OMA" id="HYFWTNF"/>
<organism evidence="3 4">
    <name type="scientific">Passalora fulva</name>
    <name type="common">Tomato leaf mold</name>
    <name type="synonym">Cladosporium fulvum</name>
    <dbReference type="NCBI Taxonomy" id="5499"/>
    <lineage>
        <taxon>Eukaryota</taxon>
        <taxon>Fungi</taxon>
        <taxon>Dikarya</taxon>
        <taxon>Ascomycota</taxon>
        <taxon>Pezizomycotina</taxon>
        <taxon>Dothideomycetes</taxon>
        <taxon>Dothideomycetidae</taxon>
        <taxon>Mycosphaerellales</taxon>
        <taxon>Mycosphaerellaceae</taxon>
        <taxon>Fulvia</taxon>
    </lineage>
</organism>
<evidence type="ECO:0000313" key="4">
    <source>
        <dbReference type="Proteomes" id="UP000756132"/>
    </source>
</evidence>
<dbReference type="PANTHER" id="PTHR48081">
    <property type="entry name" value="AB HYDROLASE SUPERFAMILY PROTEIN C4A8.06C"/>
    <property type="match status" value="1"/>
</dbReference>
<evidence type="ECO:0000256" key="1">
    <source>
        <dbReference type="ARBA" id="ARBA00022801"/>
    </source>
</evidence>
<keyword evidence="1 3" id="KW-0378">Hydrolase</keyword>
<proteinExistence type="predicted"/>
<dbReference type="Pfam" id="PF07859">
    <property type="entry name" value="Abhydrolase_3"/>
    <property type="match status" value="1"/>
</dbReference>
<reference evidence="3" key="1">
    <citation type="submission" date="2021-12" db="EMBL/GenBank/DDBJ databases">
        <authorList>
            <person name="Zaccaron A."/>
            <person name="Stergiopoulos I."/>
        </authorList>
    </citation>
    <scope>NUCLEOTIDE SEQUENCE</scope>
    <source>
        <strain evidence="3">Race5_Kim</strain>
    </source>
</reference>
<evidence type="ECO:0000313" key="3">
    <source>
        <dbReference type="EMBL" id="UJO24253.1"/>
    </source>
</evidence>
<dbReference type="OrthoDB" id="408631at2759"/>
<gene>
    <name evidence="3" type="ORF">CLAFUR5_14026</name>
</gene>
<accession>A0A9Q8PKR0</accession>
<dbReference type="Gene3D" id="3.40.50.1820">
    <property type="entry name" value="alpha/beta hydrolase"/>
    <property type="match status" value="1"/>
</dbReference>
<dbReference type="InterPro" id="IPR013094">
    <property type="entry name" value="AB_hydrolase_3"/>
</dbReference>
<evidence type="ECO:0000259" key="2">
    <source>
        <dbReference type="Pfam" id="PF07859"/>
    </source>
</evidence>